<keyword evidence="3" id="KW-1185">Reference proteome</keyword>
<accession>A0A2Y9B1T2</accession>
<gene>
    <name evidence="1" type="ORF">BCF38_113104</name>
    <name evidence="2" type="ORF">SAMN05421539_113104</name>
</gene>
<reference evidence="1 3" key="3">
    <citation type="submission" date="2018-03" db="EMBL/GenBank/DDBJ databases">
        <title>Genomic Encyclopedia of Archaeal and Bacterial Type Strains, Phase II (KMG-II): from individual species to whole genera.</title>
        <authorList>
            <person name="Goeker M."/>
        </authorList>
    </citation>
    <scope>NUCLEOTIDE SEQUENCE [LARGE SCALE GENOMIC DNA]</scope>
    <source>
        <strain evidence="1 3">DSM 25227</strain>
    </source>
</reference>
<sequence>SVSAIEPRLHAIFTDIEMVERIIDRLHLDDAV</sequence>
<feature type="non-terminal residue" evidence="2">
    <location>
        <position position="1"/>
    </location>
</feature>
<name>A0A2Y9B1T2_9RHOB</name>
<reference evidence="4" key="2">
    <citation type="submission" date="2016-10" db="EMBL/GenBank/DDBJ databases">
        <authorList>
            <person name="Varghese N."/>
            <person name="Submissions S."/>
        </authorList>
    </citation>
    <scope>NUCLEOTIDE SEQUENCE [LARGE SCALE GENOMIC DNA]</scope>
    <source>
        <strain evidence="4">DSM 25227</strain>
    </source>
</reference>
<evidence type="ECO:0000313" key="2">
    <source>
        <dbReference type="EMBL" id="SSA50386.1"/>
    </source>
</evidence>
<proteinExistence type="predicted"/>
<dbReference type="EMBL" id="UETC01000013">
    <property type="protein sequence ID" value="SSA50386.1"/>
    <property type="molecule type" value="Genomic_DNA"/>
</dbReference>
<reference evidence="2" key="1">
    <citation type="submission" date="2016-10" db="EMBL/GenBank/DDBJ databases">
        <authorList>
            <person name="Cai Z."/>
        </authorList>
    </citation>
    <scope>NUCLEOTIDE SEQUENCE [LARGE SCALE GENOMIC DNA]</scope>
    <source>
        <strain evidence="2">DSM 25227</strain>
    </source>
</reference>
<evidence type="ECO:0000313" key="3">
    <source>
        <dbReference type="Proteomes" id="UP000245839"/>
    </source>
</evidence>
<dbReference type="AlphaFoldDB" id="A0A2Y9B1T2"/>
<dbReference type="EMBL" id="QGDJ01000013">
    <property type="protein sequence ID" value="PWJ13873.1"/>
    <property type="molecule type" value="Genomic_DNA"/>
</dbReference>
<dbReference type="Proteomes" id="UP000245839">
    <property type="component" value="Unassembled WGS sequence"/>
</dbReference>
<protein>
    <submittedName>
        <fullName evidence="2">Uncharacterized protein</fullName>
    </submittedName>
</protein>
<evidence type="ECO:0000313" key="1">
    <source>
        <dbReference type="EMBL" id="PWJ13873.1"/>
    </source>
</evidence>
<organism evidence="2 4">
    <name type="scientific">Jannaschia seohaensis</name>
    <dbReference type="NCBI Taxonomy" id="475081"/>
    <lineage>
        <taxon>Bacteria</taxon>
        <taxon>Pseudomonadati</taxon>
        <taxon>Pseudomonadota</taxon>
        <taxon>Alphaproteobacteria</taxon>
        <taxon>Rhodobacterales</taxon>
        <taxon>Roseobacteraceae</taxon>
        <taxon>Jannaschia</taxon>
    </lineage>
</organism>
<dbReference type="Proteomes" id="UP000251571">
    <property type="component" value="Unassembled WGS sequence"/>
</dbReference>
<evidence type="ECO:0000313" key="4">
    <source>
        <dbReference type="Proteomes" id="UP000251571"/>
    </source>
</evidence>